<evidence type="ECO:0000313" key="2">
    <source>
        <dbReference type="EMBL" id="MPC53724.1"/>
    </source>
</evidence>
<name>A0A5B7GB12_PORTR</name>
<dbReference type="Proteomes" id="UP000324222">
    <property type="component" value="Unassembled WGS sequence"/>
</dbReference>
<protein>
    <submittedName>
        <fullName evidence="2">Uncharacterized protein</fullName>
    </submittedName>
</protein>
<organism evidence="2 3">
    <name type="scientific">Portunus trituberculatus</name>
    <name type="common">Swimming crab</name>
    <name type="synonym">Neptunus trituberculatus</name>
    <dbReference type="NCBI Taxonomy" id="210409"/>
    <lineage>
        <taxon>Eukaryota</taxon>
        <taxon>Metazoa</taxon>
        <taxon>Ecdysozoa</taxon>
        <taxon>Arthropoda</taxon>
        <taxon>Crustacea</taxon>
        <taxon>Multicrustacea</taxon>
        <taxon>Malacostraca</taxon>
        <taxon>Eumalacostraca</taxon>
        <taxon>Eucarida</taxon>
        <taxon>Decapoda</taxon>
        <taxon>Pleocyemata</taxon>
        <taxon>Brachyura</taxon>
        <taxon>Eubrachyura</taxon>
        <taxon>Portunoidea</taxon>
        <taxon>Portunidae</taxon>
        <taxon>Portuninae</taxon>
        <taxon>Portunus</taxon>
    </lineage>
</organism>
<accession>A0A5B7GB12</accession>
<evidence type="ECO:0000256" key="1">
    <source>
        <dbReference type="SAM" id="MobiDB-lite"/>
    </source>
</evidence>
<feature type="region of interest" description="Disordered" evidence="1">
    <location>
        <begin position="42"/>
        <end position="62"/>
    </location>
</feature>
<dbReference type="AlphaFoldDB" id="A0A5B7GB12"/>
<reference evidence="2 3" key="1">
    <citation type="submission" date="2019-05" db="EMBL/GenBank/DDBJ databases">
        <title>Another draft genome of Portunus trituberculatus and its Hox gene families provides insights of decapod evolution.</title>
        <authorList>
            <person name="Jeong J.-H."/>
            <person name="Song I."/>
            <person name="Kim S."/>
            <person name="Choi T."/>
            <person name="Kim D."/>
            <person name="Ryu S."/>
            <person name="Kim W."/>
        </authorList>
    </citation>
    <scope>NUCLEOTIDE SEQUENCE [LARGE SCALE GENOMIC DNA]</scope>
    <source>
        <tissue evidence="2">Muscle</tissue>
    </source>
</reference>
<sequence>MRQVNLIPVIPAHSRSLLSRYLSCWKKLCHRYGWSAQKGNLPREGIKYTPDHLPRRDRRQAW</sequence>
<gene>
    <name evidence="2" type="ORF">E2C01_047623</name>
</gene>
<dbReference type="EMBL" id="VSRR010011838">
    <property type="protein sequence ID" value="MPC53724.1"/>
    <property type="molecule type" value="Genomic_DNA"/>
</dbReference>
<evidence type="ECO:0000313" key="3">
    <source>
        <dbReference type="Proteomes" id="UP000324222"/>
    </source>
</evidence>
<proteinExistence type="predicted"/>
<feature type="compositionally biased region" description="Basic and acidic residues" evidence="1">
    <location>
        <begin position="44"/>
        <end position="62"/>
    </location>
</feature>
<keyword evidence="3" id="KW-1185">Reference proteome</keyword>
<comment type="caution">
    <text evidence="2">The sequence shown here is derived from an EMBL/GenBank/DDBJ whole genome shotgun (WGS) entry which is preliminary data.</text>
</comment>